<feature type="transmembrane region" description="Helical" evidence="1">
    <location>
        <begin position="9"/>
        <end position="27"/>
    </location>
</feature>
<organism evidence="3 4">
    <name type="scientific">Lactiplantibacillus pentosus DSM 20314</name>
    <dbReference type="NCBI Taxonomy" id="1423791"/>
    <lineage>
        <taxon>Bacteria</taxon>
        <taxon>Bacillati</taxon>
        <taxon>Bacillota</taxon>
        <taxon>Bacilli</taxon>
        <taxon>Lactobacillales</taxon>
        <taxon>Lactobacillaceae</taxon>
        <taxon>Lactiplantibacillus</taxon>
    </lineage>
</organism>
<dbReference type="Pfam" id="PF14501">
    <property type="entry name" value="HATPase_c_5"/>
    <property type="match status" value="1"/>
</dbReference>
<feature type="transmembrane region" description="Helical" evidence="1">
    <location>
        <begin position="144"/>
        <end position="162"/>
    </location>
</feature>
<protein>
    <submittedName>
        <fullName evidence="3">Histidine protein kinase</fullName>
    </submittedName>
</protein>
<sequence>MTVLMRSETLMAFVQTGVLFLFVKSILRDWGTFSYLDTGYALAVIMISRWIFDSIGTYASMPILLMVMLYAWRRTRSLSESFLIGLQVGIWSIVIDHVSDLIVYALKSDGGYLLTFASLQLLSLVILNVILMNTHVKSTFNRPSLNRVTGVLLLVIYLYIIVSEGLNDELRLVVSNLVVLLVVIGLAVALYDEYRITIRAKYQVQQQQAQIKNDTRYMNEIEVHYNELRNFRHDYQNMMLSISEYLKTDDLTGLQEYYQKNIAPVTKRVADEQYNLEDLSRVKVKSVKSILFNKLNYAQSQGIKVHFELKQVLERVATNELDLDIALGIILDNAVEAVVGNYHGEITSAIFQTAHSTVFLIQNNLFEQLPPLWQLKEVGYSTKGTNRGLGLSRLGTIVNRNENMILETRVLENRFVQRLTVAREEV</sequence>
<dbReference type="Gene3D" id="3.30.565.10">
    <property type="entry name" value="Histidine kinase-like ATPase, C-terminal domain"/>
    <property type="match status" value="1"/>
</dbReference>
<dbReference type="AlphaFoldDB" id="A0A837RAY4"/>
<feature type="domain" description="Sensor histidine kinase NatK-like C-terminal" evidence="2">
    <location>
        <begin position="320"/>
        <end position="421"/>
    </location>
</feature>
<comment type="caution">
    <text evidence="3">The sequence shown here is derived from an EMBL/GenBank/DDBJ whole genome shotgun (WGS) entry which is preliminary data.</text>
</comment>
<dbReference type="GeneID" id="49395126"/>
<dbReference type="Proteomes" id="UP000051020">
    <property type="component" value="Unassembled WGS sequence"/>
</dbReference>
<dbReference type="RefSeq" id="WP_082230332.1">
    <property type="nucleotide sequence ID" value="NZ_AZCU01000011.1"/>
</dbReference>
<proteinExistence type="predicted"/>
<feature type="transmembrane region" description="Helical" evidence="1">
    <location>
        <begin position="112"/>
        <end position="132"/>
    </location>
</feature>
<dbReference type="InterPro" id="IPR032834">
    <property type="entry name" value="NatK-like_C"/>
</dbReference>
<reference evidence="3 4" key="1">
    <citation type="journal article" date="2015" name="Genome Announc.">
        <title>Expanding the biotechnology potential of lactobacilli through comparative genomics of 213 strains and associated genera.</title>
        <authorList>
            <person name="Sun Z."/>
            <person name="Harris H.M."/>
            <person name="McCann A."/>
            <person name="Guo C."/>
            <person name="Argimon S."/>
            <person name="Zhang W."/>
            <person name="Yang X."/>
            <person name="Jeffery I.B."/>
            <person name="Cooney J.C."/>
            <person name="Kagawa T.F."/>
            <person name="Liu W."/>
            <person name="Song Y."/>
            <person name="Salvetti E."/>
            <person name="Wrobel A."/>
            <person name="Rasinkangas P."/>
            <person name="Parkhill J."/>
            <person name="Rea M.C."/>
            <person name="O'Sullivan O."/>
            <person name="Ritari J."/>
            <person name="Douillard F.P."/>
            <person name="Paul Ross R."/>
            <person name="Yang R."/>
            <person name="Briner A.E."/>
            <person name="Felis G.E."/>
            <person name="de Vos W.M."/>
            <person name="Barrangou R."/>
            <person name="Klaenhammer T.R."/>
            <person name="Caufield P.W."/>
            <person name="Cui Y."/>
            <person name="Zhang H."/>
            <person name="O'Toole P.W."/>
        </authorList>
    </citation>
    <scope>NUCLEOTIDE SEQUENCE [LARGE SCALE GENOMIC DNA]</scope>
    <source>
        <strain evidence="3 4">DSM 20314</strain>
    </source>
</reference>
<feature type="transmembrane region" description="Helical" evidence="1">
    <location>
        <begin position="174"/>
        <end position="191"/>
    </location>
</feature>
<keyword evidence="1" id="KW-0812">Transmembrane</keyword>
<dbReference type="PANTHER" id="PTHR40448:SF1">
    <property type="entry name" value="TWO-COMPONENT SENSOR HISTIDINE KINASE"/>
    <property type="match status" value="1"/>
</dbReference>
<gene>
    <name evidence="3" type="ORF">FD24_GL000566</name>
</gene>
<dbReference type="GO" id="GO:0042802">
    <property type="term" value="F:identical protein binding"/>
    <property type="evidence" value="ECO:0007669"/>
    <property type="project" value="TreeGrafter"/>
</dbReference>
<accession>A0A837RAY4</accession>
<dbReference type="EMBL" id="AZCU01000011">
    <property type="protein sequence ID" value="KRK24195.1"/>
    <property type="molecule type" value="Genomic_DNA"/>
</dbReference>
<feature type="transmembrane region" description="Helical" evidence="1">
    <location>
        <begin position="47"/>
        <end position="70"/>
    </location>
</feature>
<feature type="transmembrane region" description="Helical" evidence="1">
    <location>
        <begin position="82"/>
        <end position="106"/>
    </location>
</feature>
<evidence type="ECO:0000313" key="3">
    <source>
        <dbReference type="EMBL" id="KRK24195.1"/>
    </source>
</evidence>
<name>A0A837RAY4_LACPE</name>
<evidence type="ECO:0000256" key="1">
    <source>
        <dbReference type="SAM" id="Phobius"/>
    </source>
</evidence>
<keyword evidence="3" id="KW-0418">Kinase</keyword>
<dbReference type="SUPFAM" id="SSF55874">
    <property type="entry name" value="ATPase domain of HSP90 chaperone/DNA topoisomerase II/histidine kinase"/>
    <property type="match status" value="1"/>
</dbReference>
<keyword evidence="1" id="KW-0472">Membrane</keyword>
<keyword evidence="1" id="KW-1133">Transmembrane helix</keyword>
<evidence type="ECO:0000313" key="4">
    <source>
        <dbReference type="Proteomes" id="UP000051020"/>
    </source>
</evidence>
<evidence type="ECO:0000259" key="2">
    <source>
        <dbReference type="Pfam" id="PF14501"/>
    </source>
</evidence>
<dbReference type="PANTHER" id="PTHR40448">
    <property type="entry name" value="TWO-COMPONENT SENSOR HISTIDINE KINASE"/>
    <property type="match status" value="1"/>
</dbReference>
<keyword evidence="3" id="KW-0808">Transferase</keyword>
<dbReference type="GO" id="GO:0016301">
    <property type="term" value="F:kinase activity"/>
    <property type="evidence" value="ECO:0007669"/>
    <property type="project" value="UniProtKB-KW"/>
</dbReference>
<dbReference type="InterPro" id="IPR036890">
    <property type="entry name" value="HATPase_C_sf"/>
</dbReference>